<accession>A0AAD7J9Y3</accession>
<gene>
    <name evidence="1" type="ORF">DFH07DRAFT_957994</name>
</gene>
<evidence type="ECO:0000313" key="1">
    <source>
        <dbReference type="EMBL" id="KAJ7759386.1"/>
    </source>
</evidence>
<dbReference type="EMBL" id="JARJLG010000052">
    <property type="protein sequence ID" value="KAJ7759386.1"/>
    <property type="molecule type" value="Genomic_DNA"/>
</dbReference>
<sequence length="290" mass="32646">MSELPSKDPPAPVVLTRHPTLYLEDGSVIIRTQALPTGADYKTLKEYAGVHGLDGLSDTTALILPKTIEVDDLDHLLEFIFNIKTYSPDEIPSLLGLCAILKLSHFLDVESGSQHANHHLTSHPHLGAPLRLFLACTYDVDEWIPEAFNMLMKTPIDELSHNDERLIGNFVYKLLIRTHAKIDKHRHDLTFYPPEVRHAPDCLVHSQCEKVWEAAWFGKAGSGMVSALLDAKIPGAAVYSTMEKFQVPEMRDICRVQTLSSLEDTPEKKSRFKKETTMIEEAIKELRAQL</sequence>
<proteinExistence type="predicted"/>
<comment type="caution">
    <text evidence="1">The sequence shown here is derived from an EMBL/GenBank/DDBJ whole genome shotgun (WGS) entry which is preliminary data.</text>
</comment>
<dbReference type="Proteomes" id="UP001215280">
    <property type="component" value="Unassembled WGS sequence"/>
</dbReference>
<reference evidence="1" key="1">
    <citation type="submission" date="2023-03" db="EMBL/GenBank/DDBJ databases">
        <title>Massive genome expansion in bonnet fungi (Mycena s.s.) driven by repeated elements and novel gene families across ecological guilds.</title>
        <authorList>
            <consortium name="Lawrence Berkeley National Laboratory"/>
            <person name="Harder C.B."/>
            <person name="Miyauchi S."/>
            <person name="Viragh M."/>
            <person name="Kuo A."/>
            <person name="Thoen E."/>
            <person name="Andreopoulos B."/>
            <person name="Lu D."/>
            <person name="Skrede I."/>
            <person name="Drula E."/>
            <person name="Henrissat B."/>
            <person name="Morin E."/>
            <person name="Kohler A."/>
            <person name="Barry K."/>
            <person name="LaButti K."/>
            <person name="Morin E."/>
            <person name="Salamov A."/>
            <person name="Lipzen A."/>
            <person name="Mereny Z."/>
            <person name="Hegedus B."/>
            <person name="Baldrian P."/>
            <person name="Stursova M."/>
            <person name="Weitz H."/>
            <person name="Taylor A."/>
            <person name="Grigoriev I.V."/>
            <person name="Nagy L.G."/>
            <person name="Martin F."/>
            <person name="Kauserud H."/>
        </authorList>
    </citation>
    <scope>NUCLEOTIDE SEQUENCE</scope>
    <source>
        <strain evidence="1">CBHHK188m</strain>
    </source>
</reference>
<dbReference type="AlphaFoldDB" id="A0AAD7J9Y3"/>
<organism evidence="1 2">
    <name type="scientific">Mycena maculata</name>
    <dbReference type="NCBI Taxonomy" id="230809"/>
    <lineage>
        <taxon>Eukaryota</taxon>
        <taxon>Fungi</taxon>
        <taxon>Dikarya</taxon>
        <taxon>Basidiomycota</taxon>
        <taxon>Agaricomycotina</taxon>
        <taxon>Agaricomycetes</taxon>
        <taxon>Agaricomycetidae</taxon>
        <taxon>Agaricales</taxon>
        <taxon>Marasmiineae</taxon>
        <taxon>Mycenaceae</taxon>
        <taxon>Mycena</taxon>
    </lineage>
</organism>
<evidence type="ECO:0008006" key="3">
    <source>
        <dbReference type="Google" id="ProtNLM"/>
    </source>
</evidence>
<keyword evidence="2" id="KW-1185">Reference proteome</keyword>
<name>A0AAD7J9Y3_9AGAR</name>
<evidence type="ECO:0000313" key="2">
    <source>
        <dbReference type="Proteomes" id="UP001215280"/>
    </source>
</evidence>
<protein>
    <recommendedName>
        <fullName evidence="3">BTB domain-containing protein</fullName>
    </recommendedName>
</protein>